<proteinExistence type="predicted"/>
<protein>
    <submittedName>
        <fullName evidence="2">Uncharacterized protein</fullName>
    </submittedName>
</protein>
<dbReference type="EMBL" id="JAHRIP010047622">
    <property type="protein sequence ID" value="MEQ2298939.1"/>
    <property type="molecule type" value="Genomic_DNA"/>
</dbReference>
<feature type="compositionally biased region" description="Basic and acidic residues" evidence="1">
    <location>
        <begin position="92"/>
        <end position="106"/>
    </location>
</feature>
<accession>A0ABV0YZ77</accession>
<reference evidence="2 3" key="1">
    <citation type="submission" date="2021-06" db="EMBL/GenBank/DDBJ databases">
        <authorList>
            <person name="Palmer J.M."/>
        </authorList>
    </citation>
    <scope>NUCLEOTIDE SEQUENCE [LARGE SCALE GENOMIC DNA]</scope>
    <source>
        <strain evidence="2 3">AS_MEX2019</strain>
        <tissue evidence="2">Muscle</tissue>
    </source>
</reference>
<name>A0ABV0YZ77_9TELE</name>
<feature type="region of interest" description="Disordered" evidence="1">
    <location>
        <begin position="92"/>
        <end position="121"/>
    </location>
</feature>
<gene>
    <name evidence="2" type="ORF">AMECASPLE_010346</name>
</gene>
<evidence type="ECO:0000313" key="2">
    <source>
        <dbReference type="EMBL" id="MEQ2298939.1"/>
    </source>
</evidence>
<keyword evidence="3" id="KW-1185">Reference proteome</keyword>
<comment type="caution">
    <text evidence="2">The sequence shown here is derived from an EMBL/GenBank/DDBJ whole genome shotgun (WGS) entry which is preliminary data.</text>
</comment>
<sequence>MQSQFFGMFSLRDSEVLSGCSCTSMKLCPVAFPVQITTDSLLRLTVEHTGLHRALKVHFSRINLAHHTQEERPSGDPKMRLQRPQILTHQDIRFSEASRQGHEANRESSASTPTYVEGWGV</sequence>
<evidence type="ECO:0000313" key="3">
    <source>
        <dbReference type="Proteomes" id="UP001469553"/>
    </source>
</evidence>
<dbReference type="Proteomes" id="UP001469553">
    <property type="component" value="Unassembled WGS sequence"/>
</dbReference>
<evidence type="ECO:0000256" key="1">
    <source>
        <dbReference type="SAM" id="MobiDB-lite"/>
    </source>
</evidence>
<organism evidence="2 3">
    <name type="scientific">Ameca splendens</name>
    <dbReference type="NCBI Taxonomy" id="208324"/>
    <lineage>
        <taxon>Eukaryota</taxon>
        <taxon>Metazoa</taxon>
        <taxon>Chordata</taxon>
        <taxon>Craniata</taxon>
        <taxon>Vertebrata</taxon>
        <taxon>Euteleostomi</taxon>
        <taxon>Actinopterygii</taxon>
        <taxon>Neopterygii</taxon>
        <taxon>Teleostei</taxon>
        <taxon>Neoteleostei</taxon>
        <taxon>Acanthomorphata</taxon>
        <taxon>Ovalentaria</taxon>
        <taxon>Atherinomorphae</taxon>
        <taxon>Cyprinodontiformes</taxon>
        <taxon>Goodeidae</taxon>
        <taxon>Ameca</taxon>
    </lineage>
</organism>